<reference evidence="1" key="1">
    <citation type="submission" date="2014-12" db="EMBL/GenBank/DDBJ databases">
        <title>Insight into the proteome of Arion vulgaris.</title>
        <authorList>
            <person name="Aradska J."/>
            <person name="Bulat T."/>
            <person name="Smidak R."/>
            <person name="Sarate P."/>
            <person name="Gangsoo J."/>
            <person name="Sialana F."/>
            <person name="Bilban M."/>
            <person name="Lubec G."/>
        </authorList>
    </citation>
    <scope>NUCLEOTIDE SEQUENCE</scope>
    <source>
        <tissue evidence="1">Skin</tissue>
    </source>
</reference>
<evidence type="ECO:0000313" key="1">
    <source>
        <dbReference type="EMBL" id="CEK98582.1"/>
    </source>
</evidence>
<sequence length="58" mass="5832">LGSRQPLKLSRKAGLGKLLVRGLATTGVTSNGDGPAGTAIDIDLICRVGESVSLDGPE</sequence>
<accession>A0A0B7C072</accession>
<dbReference type="AlphaFoldDB" id="A0A0B7C072"/>
<proteinExistence type="predicted"/>
<dbReference type="EMBL" id="HACG01051711">
    <property type="protein sequence ID" value="CEK98582.1"/>
    <property type="molecule type" value="Transcribed_RNA"/>
</dbReference>
<name>A0A0B7C072_9EUPU</name>
<gene>
    <name evidence="1" type="primary">ORF219092</name>
</gene>
<protein>
    <submittedName>
        <fullName evidence="1">Uncharacterized protein</fullName>
    </submittedName>
</protein>
<feature type="non-terminal residue" evidence="1">
    <location>
        <position position="1"/>
    </location>
</feature>
<organism evidence="1">
    <name type="scientific">Arion vulgaris</name>
    <dbReference type="NCBI Taxonomy" id="1028688"/>
    <lineage>
        <taxon>Eukaryota</taxon>
        <taxon>Metazoa</taxon>
        <taxon>Spiralia</taxon>
        <taxon>Lophotrochozoa</taxon>
        <taxon>Mollusca</taxon>
        <taxon>Gastropoda</taxon>
        <taxon>Heterobranchia</taxon>
        <taxon>Euthyneura</taxon>
        <taxon>Panpulmonata</taxon>
        <taxon>Eupulmonata</taxon>
        <taxon>Stylommatophora</taxon>
        <taxon>Helicina</taxon>
        <taxon>Arionoidea</taxon>
        <taxon>Arionidae</taxon>
        <taxon>Arion</taxon>
    </lineage>
</organism>